<dbReference type="RefSeq" id="WP_202857763.1">
    <property type="nucleotide sequence ID" value="NZ_JAEUGD010000059.1"/>
</dbReference>
<sequence length="370" mass="42063">MQDLLKKLFSLMQDAICQTDLSGICEVTLDDNGDRVSAFIELENNELKFSEEAPQKTDVVVKMKQETLARVLDNLDHFDLRDPNFLMQVSVEGNLDLAGYLFNLIKRPSEKVDELIRETEAKCQDYKDSVTEIKRIHKPSKEEVLNLIDESMPFVMTGVLDDWEFLSSSMEEIKKKYGDTRLRPVLEKGKEGFETMGDFIEKVENTSGDIVYTGGCDLPPAMWSKFRLPFFSPETFTTPQIWMGAKSGDTPCTALHRDCCNGMLANIFGRKKMILFSPEQTEYLYALKAFNTFQTCEIKNVIGVNTEEFPSFAKTRALEVIVGPGELLVIPAFWWHCVYAVDNVFSISAGMQWDAWEELKPGNETVSLTI</sequence>
<dbReference type="InterPro" id="IPR041667">
    <property type="entry name" value="Cupin_8"/>
</dbReference>
<keyword evidence="3" id="KW-1185">Reference proteome</keyword>
<dbReference type="PANTHER" id="PTHR12461:SF105">
    <property type="entry name" value="HYPOXIA-INDUCIBLE FACTOR 1-ALPHA INHIBITOR"/>
    <property type="match status" value="1"/>
</dbReference>
<protein>
    <submittedName>
        <fullName evidence="2">Cupin-like domain-containing protein</fullName>
    </submittedName>
</protein>
<dbReference type="InterPro" id="IPR014710">
    <property type="entry name" value="RmlC-like_jellyroll"/>
</dbReference>
<dbReference type="InterPro" id="IPR003347">
    <property type="entry name" value="JmjC_dom"/>
</dbReference>
<comment type="caution">
    <text evidence="2">The sequence shown here is derived from an EMBL/GenBank/DDBJ whole genome shotgun (WGS) entry which is preliminary data.</text>
</comment>
<dbReference type="EMBL" id="JAEUGD010000059">
    <property type="protein sequence ID" value="MBL6448221.1"/>
    <property type="molecule type" value="Genomic_DNA"/>
</dbReference>
<evidence type="ECO:0000313" key="3">
    <source>
        <dbReference type="Proteomes" id="UP000614216"/>
    </source>
</evidence>
<dbReference type="PROSITE" id="PS51184">
    <property type="entry name" value="JMJC"/>
    <property type="match status" value="1"/>
</dbReference>
<dbReference type="PANTHER" id="PTHR12461">
    <property type="entry name" value="HYPOXIA-INDUCIBLE FACTOR 1 ALPHA INHIBITOR-RELATED"/>
    <property type="match status" value="1"/>
</dbReference>
<feature type="domain" description="JmjC" evidence="1">
    <location>
        <begin position="217"/>
        <end position="370"/>
    </location>
</feature>
<dbReference type="Proteomes" id="UP000614216">
    <property type="component" value="Unassembled WGS sequence"/>
</dbReference>
<dbReference type="SUPFAM" id="SSF51197">
    <property type="entry name" value="Clavaminate synthase-like"/>
    <property type="match status" value="1"/>
</dbReference>
<accession>A0A937G128</accession>
<evidence type="ECO:0000313" key="2">
    <source>
        <dbReference type="EMBL" id="MBL6448221.1"/>
    </source>
</evidence>
<dbReference type="Gene3D" id="2.60.120.10">
    <property type="entry name" value="Jelly Rolls"/>
    <property type="match status" value="1"/>
</dbReference>
<gene>
    <name evidence="2" type="ORF">JMN32_18045</name>
</gene>
<reference evidence="2" key="1">
    <citation type="submission" date="2021-01" db="EMBL/GenBank/DDBJ databases">
        <title>Fulvivirga kasyanovii gen. nov., sp nov., a novel member of the phylum Bacteroidetes isolated from seawater in a mussel farm.</title>
        <authorList>
            <person name="Zhao L.-H."/>
            <person name="Wang Z.-J."/>
        </authorList>
    </citation>
    <scope>NUCLEOTIDE SEQUENCE</scope>
    <source>
        <strain evidence="2">29W222</strain>
    </source>
</reference>
<evidence type="ECO:0000259" key="1">
    <source>
        <dbReference type="PROSITE" id="PS51184"/>
    </source>
</evidence>
<proteinExistence type="predicted"/>
<dbReference type="AlphaFoldDB" id="A0A937G128"/>
<name>A0A937G128_9BACT</name>
<organism evidence="2 3">
    <name type="scientific">Fulvivirga marina</name>
    <dbReference type="NCBI Taxonomy" id="2494733"/>
    <lineage>
        <taxon>Bacteria</taxon>
        <taxon>Pseudomonadati</taxon>
        <taxon>Bacteroidota</taxon>
        <taxon>Cytophagia</taxon>
        <taxon>Cytophagales</taxon>
        <taxon>Fulvivirgaceae</taxon>
        <taxon>Fulvivirga</taxon>
    </lineage>
</organism>
<dbReference type="Pfam" id="PF13621">
    <property type="entry name" value="Cupin_8"/>
    <property type="match status" value="1"/>
</dbReference>